<protein>
    <submittedName>
        <fullName evidence="1">Uncharacterized protein</fullName>
    </submittedName>
</protein>
<accession>A0ABW8F0C4</accession>
<gene>
    <name evidence="1" type="ORF">ACIPEN_13000</name>
</gene>
<comment type="caution">
    <text evidence="1">The sequence shown here is derived from an EMBL/GenBank/DDBJ whole genome shotgun (WGS) entry which is preliminary data.</text>
</comment>
<name>A0ABW8F0C4_9BURK</name>
<keyword evidence="2" id="KW-1185">Reference proteome</keyword>
<proteinExistence type="predicted"/>
<organism evidence="1 2">
    <name type="scientific">Herbaspirillum chlorophenolicum</name>
    <dbReference type="NCBI Taxonomy" id="211589"/>
    <lineage>
        <taxon>Bacteria</taxon>
        <taxon>Pseudomonadati</taxon>
        <taxon>Pseudomonadota</taxon>
        <taxon>Betaproteobacteria</taxon>
        <taxon>Burkholderiales</taxon>
        <taxon>Oxalobacteraceae</taxon>
        <taxon>Herbaspirillum</taxon>
    </lineage>
</organism>
<dbReference type="Proteomes" id="UP001617427">
    <property type="component" value="Unassembled WGS sequence"/>
</dbReference>
<reference evidence="1 2" key="1">
    <citation type="submission" date="2024-10" db="EMBL/GenBank/DDBJ databases">
        <title>The Natural Products Discovery Center: Release of the First 8490 Sequenced Strains for Exploring Actinobacteria Biosynthetic Diversity.</title>
        <authorList>
            <person name="Kalkreuter E."/>
            <person name="Kautsar S.A."/>
            <person name="Yang D."/>
            <person name="Bader C.D."/>
            <person name="Teijaro C.N."/>
            <person name="Fluegel L."/>
            <person name="Davis C.M."/>
            <person name="Simpson J.R."/>
            <person name="Lauterbach L."/>
            <person name="Steele A.D."/>
            <person name="Gui C."/>
            <person name="Meng S."/>
            <person name="Li G."/>
            <person name="Viehrig K."/>
            <person name="Ye F."/>
            <person name="Su P."/>
            <person name="Kiefer A.F."/>
            <person name="Nichols A."/>
            <person name="Cepeda A.J."/>
            <person name="Yan W."/>
            <person name="Fan B."/>
            <person name="Jiang Y."/>
            <person name="Adhikari A."/>
            <person name="Zheng C.-J."/>
            <person name="Schuster L."/>
            <person name="Cowan T.M."/>
            <person name="Smanski M.J."/>
            <person name="Chevrette M.G."/>
            <person name="De Carvalho L.P.S."/>
            <person name="Shen B."/>
        </authorList>
    </citation>
    <scope>NUCLEOTIDE SEQUENCE [LARGE SCALE GENOMIC DNA]</scope>
    <source>
        <strain evidence="1 2">NPDC087045</strain>
    </source>
</reference>
<evidence type="ECO:0000313" key="2">
    <source>
        <dbReference type="Proteomes" id="UP001617427"/>
    </source>
</evidence>
<sequence length="87" mass="10467">MHIRFFQKLHRPRNEPASQIFHGRHRHFDYRVIGSLMAGGWYMRVQILSNGRRIRKYRDDTRAYPDFESLRIAGVIIAHEMMARLDV</sequence>
<dbReference type="EMBL" id="JBIUZV010000006">
    <property type="protein sequence ID" value="MFJ3046741.1"/>
    <property type="molecule type" value="Genomic_DNA"/>
</dbReference>
<dbReference type="RefSeq" id="WP_402700969.1">
    <property type="nucleotide sequence ID" value="NZ_JBIUZV010000006.1"/>
</dbReference>
<evidence type="ECO:0000313" key="1">
    <source>
        <dbReference type="EMBL" id="MFJ3046741.1"/>
    </source>
</evidence>